<comment type="similarity">
    <text evidence="1">Belongs to the DNA2/NAM7 helicase family.</text>
</comment>
<evidence type="ECO:0000256" key="1">
    <source>
        <dbReference type="ARBA" id="ARBA00007913"/>
    </source>
</evidence>
<dbReference type="GO" id="GO:0043139">
    <property type="term" value="F:5'-3' DNA helicase activity"/>
    <property type="evidence" value="ECO:0007669"/>
    <property type="project" value="TreeGrafter"/>
</dbReference>
<evidence type="ECO:0000313" key="8">
    <source>
        <dbReference type="EMBL" id="TYS00418.1"/>
    </source>
</evidence>
<feature type="domain" description="DNA2/NAM7 helicase-like C-terminal" evidence="7">
    <location>
        <begin position="401"/>
        <end position="585"/>
    </location>
</feature>
<keyword evidence="5" id="KW-0067">ATP-binding</keyword>
<dbReference type="InterPro" id="IPR027417">
    <property type="entry name" value="P-loop_NTPase"/>
</dbReference>
<evidence type="ECO:0000256" key="2">
    <source>
        <dbReference type="ARBA" id="ARBA00022741"/>
    </source>
</evidence>
<dbReference type="InterPro" id="IPR041677">
    <property type="entry name" value="DNA2/NAM7_AAA_11"/>
</dbReference>
<evidence type="ECO:0000256" key="3">
    <source>
        <dbReference type="ARBA" id="ARBA00022801"/>
    </source>
</evidence>
<evidence type="ECO:0000259" key="6">
    <source>
        <dbReference type="Pfam" id="PF13086"/>
    </source>
</evidence>
<dbReference type="Gene3D" id="3.40.50.300">
    <property type="entry name" value="P-loop containing nucleotide triphosphate hydrolases"/>
    <property type="match status" value="2"/>
</dbReference>
<keyword evidence="3" id="KW-0378">Hydrolase</keyword>
<dbReference type="AlphaFoldDB" id="A0A5D4MFZ2"/>
<dbReference type="GO" id="GO:0016787">
    <property type="term" value="F:hydrolase activity"/>
    <property type="evidence" value="ECO:0007669"/>
    <property type="project" value="UniProtKB-KW"/>
</dbReference>
<dbReference type="EMBL" id="VTEG01000003">
    <property type="protein sequence ID" value="TYS00418.1"/>
    <property type="molecule type" value="Genomic_DNA"/>
</dbReference>
<reference evidence="8 9" key="1">
    <citation type="submission" date="2019-08" db="EMBL/GenBank/DDBJ databases">
        <title>Bacillus genomes from the desert of Cuatro Cienegas, Coahuila.</title>
        <authorList>
            <person name="Olmedo-Alvarez G."/>
        </authorList>
    </citation>
    <scope>NUCLEOTIDE SEQUENCE [LARGE SCALE GENOMIC DNA]</scope>
    <source>
        <strain evidence="8 9">CH128b_4D</strain>
    </source>
</reference>
<evidence type="ECO:0000256" key="5">
    <source>
        <dbReference type="ARBA" id="ARBA00022840"/>
    </source>
</evidence>
<protein>
    <submittedName>
        <fullName evidence="8">AAA family ATPase</fullName>
    </submittedName>
</protein>
<dbReference type="InterPro" id="IPR041679">
    <property type="entry name" value="DNA2/NAM7-like_C"/>
</dbReference>
<name>A0A5D4MFZ2_9BACI</name>
<dbReference type="Pfam" id="PF13086">
    <property type="entry name" value="AAA_11"/>
    <property type="match status" value="1"/>
</dbReference>
<dbReference type="PANTHER" id="PTHR43788:SF8">
    <property type="entry name" value="DNA-BINDING PROTEIN SMUBP-2"/>
    <property type="match status" value="1"/>
</dbReference>
<sequence>MDSTRRMIQQWRTALIAEIQKLKEYEGRGIFVLKGQHLAFTEGGAVYWLVMAYPAKLFPGGAVIFEYNGKKAEGNILSCEGTDVIAELDIDLGDEIGKGVLHNEPWDLLNKLIERLEEIEEDPLKLKTIQNVMTPSEITYHPKGKAQSTVHEAVLRSKYNPVTYIWGPPGTGKTYNLARAAAYQYVNGKKILLLSHSNAAIDVLTLEMCEFLQEKDKWTGGEVIRYGHPEKEEVHTHPELSAAKLAELDDSITGERKRKFEKKRFTLKKRLSQSFTAKDSANLTKIEVGLAKVREKLRKKESIFVEEAQVVATTLSKAATDPVIYSNHFDLIIIDEASMAYAPQIAYAATLGTRVIICGDFKQLPPIAVSRHGLVEKWLKQDIFHLSGITDWVERRLEHPQLMLLPIQRRMHPDISAFTNKQFYHSLVSDHPETLNQRAHIANRSPFAKQAAVLMSMTDHLPWCHTDRGSRWNLMNSLAAIQLMLSANKSAIDSIGYATPYRAQARWMNRVLPIFFNQRDLSVSADIFASTIHKFQGSEKDLMIVDLTDSYPQEKAGTLLTKMESGRLINVSVTRAKGKFILLGHDGYIKKNVPEDKPIRKLIHHLEGKSKQFKRDTATVFSETHTKRLRWYRVKENEKLKKDIAAAKGEIVLSFEKAEDVSLEIWEVLKRRESYLTIIILCKQKGKIPLTSFKYDPRDFYHPFIGLDKKVLWFGSFHSGNMEYEDFSYRPRVFSSKFYKAYEETLY</sequence>
<dbReference type="SUPFAM" id="SSF52540">
    <property type="entry name" value="P-loop containing nucleoside triphosphate hydrolases"/>
    <property type="match status" value="1"/>
</dbReference>
<dbReference type="InterPro" id="IPR050534">
    <property type="entry name" value="Coronavir_polyprotein_1ab"/>
</dbReference>
<gene>
    <name evidence="8" type="ORF">FZC84_07725</name>
</gene>
<accession>A0A5D4MFZ2</accession>
<dbReference type="RefSeq" id="WP_148953464.1">
    <property type="nucleotide sequence ID" value="NZ_VTEG01000003.1"/>
</dbReference>
<dbReference type="Pfam" id="PF13087">
    <property type="entry name" value="AAA_12"/>
    <property type="match status" value="1"/>
</dbReference>
<proteinExistence type="inferred from homology"/>
<comment type="caution">
    <text evidence="8">The sequence shown here is derived from an EMBL/GenBank/DDBJ whole genome shotgun (WGS) entry which is preliminary data.</text>
</comment>
<dbReference type="Proteomes" id="UP000325182">
    <property type="component" value="Unassembled WGS sequence"/>
</dbReference>
<keyword evidence="4" id="KW-0347">Helicase</keyword>
<dbReference type="CDD" id="cd18808">
    <property type="entry name" value="SF1_C_Upf1"/>
    <property type="match status" value="1"/>
</dbReference>
<dbReference type="PANTHER" id="PTHR43788">
    <property type="entry name" value="DNA2/NAM7 HELICASE FAMILY MEMBER"/>
    <property type="match status" value="1"/>
</dbReference>
<dbReference type="GO" id="GO:0005524">
    <property type="term" value="F:ATP binding"/>
    <property type="evidence" value="ECO:0007669"/>
    <property type="project" value="UniProtKB-KW"/>
</dbReference>
<evidence type="ECO:0000256" key="4">
    <source>
        <dbReference type="ARBA" id="ARBA00022806"/>
    </source>
</evidence>
<dbReference type="InterPro" id="IPR047187">
    <property type="entry name" value="SF1_C_Upf1"/>
</dbReference>
<keyword evidence="2" id="KW-0547">Nucleotide-binding</keyword>
<feature type="domain" description="DNA2/NAM7 helicase helicase" evidence="6">
    <location>
        <begin position="152"/>
        <end position="370"/>
    </location>
</feature>
<evidence type="ECO:0000313" key="9">
    <source>
        <dbReference type="Proteomes" id="UP000325182"/>
    </source>
</evidence>
<organism evidence="8 9">
    <name type="scientific">Rossellomorea vietnamensis</name>
    <dbReference type="NCBI Taxonomy" id="218284"/>
    <lineage>
        <taxon>Bacteria</taxon>
        <taxon>Bacillati</taxon>
        <taxon>Bacillota</taxon>
        <taxon>Bacilli</taxon>
        <taxon>Bacillales</taxon>
        <taxon>Bacillaceae</taxon>
        <taxon>Rossellomorea</taxon>
    </lineage>
</organism>
<evidence type="ECO:0000259" key="7">
    <source>
        <dbReference type="Pfam" id="PF13087"/>
    </source>
</evidence>